<feature type="compositionally biased region" description="Low complexity" evidence="6">
    <location>
        <begin position="7"/>
        <end position="29"/>
    </location>
</feature>
<evidence type="ECO:0000313" key="10">
    <source>
        <dbReference type="EMBL" id="KIW44292.1"/>
    </source>
</evidence>
<evidence type="ECO:0000256" key="3">
    <source>
        <dbReference type="ARBA" id="ARBA00022989"/>
    </source>
</evidence>
<evidence type="ECO:0000259" key="8">
    <source>
        <dbReference type="Pfam" id="PF06738"/>
    </source>
</evidence>
<feature type="transmembrane region" description="Helical" evidence="7">
    <location>
        <begin position="584"/>
        <end position="601"/>
    </location>
</feature>
<evidence type="ECO:0000313" key="11">
    <source>
        <dbReference type="Proteomes" id="UP000053342"/>
    </source>
</evidence>
<feature type="domain" description="Threonine/serine exporter-like N-terminal" evidence="8">
    <location>
        <begin position="424"/>
        <end position="666"/>
    </location>
</feature>
<dbReference type="GO" id="GO:0022857">
    <property type="term" value="F:transmembrane transporter activity"/>
    <property type="evidence" value="ECO:0007669"/>
    <property type="project" value="InterPro"/>
</dbReference>
<keyword evidence="3 7" id="KW-1133">Transmembrane helix</keyword>
<dbReference type="OrthoDB" id="413008at2759"/>
<feature type="transmembrane region" description="Helical" evidence="7">
    <location>
        <begin position="721"/>
        <end position="740"/>
    </location>
</feature>
<comment type="subcellular location">
    <subcellularLocation>
        <location evidence="1">Membrane</location>
        <topology evidence="1">Multi-pass membrane protein</topology>
    </subcellularLocation>
</comment>
<evidence type="ECO:0008006" key="12">
    <source>
        <dbReference type="Google" id="ProtNLM"/>
    </source>
</evidence>
<feature type="compositionally biased region" description="Basic and acidic residues" evidence="6">
    <location>
        <begin position="271"/>
        <end position="292"/>
    </location>
</feature>
<feature type="transmembrane region" description="Helical" evidence="7">
    <location>
        <begin position="771"/>
        <end position="790"/>
    </location>
</feature>
<feature type="transmembrane region" description="Helical" evidence="7">
    <location>
        <begin position="842"/>
        <end position="865"/>
    </location>
</feature>
<dbReference type="GO" id="GO:0016020">
    <property type="term" value="C:membrane"/>
    <property type="evidence" value="ECO:0007669"/>
    <property type="project" value="UniProtKB-SubCell"/>
</dbReference>
<dbReference type="Pfam" id="PF12821">
    <property type="entry name" value="ThrE_2"/>
    <property type="match status" value="1"/>
</dbReference>
<feature type="compositionally biased region" description="Basic and acidic residues" evidence="6">
    <location>
        <begin position="185"/>
        <end position="202"/>
    </location>
</feature>
<feature type="compositionally biased region" description="Low complexity" evidence="6">
    <location>
        <begin position="87"/>
        <end position="111"/>
    </location>
</feature>
<keyword evidence="2 7" id="KW-0812">Transmembrane</keyword>
<feature type="transmembrane region" description="Helical" evidence="7">
    <location>
        <begin position="554"/>
        <end position="572"/>
    </location>
</feature>
<dbReference type="PANTHER" id="PTHR31082">
    <property type="entry name" value="PHEROMONE-REGULATED MEMBRANE PROTEIN 10"/>
    <property type="match status" value="1"/>
</dbReference>
<keyword evidence="4 7" id="KW-0472">Membrane</keyword>
<organism evidence="10 11">
    <name type="scientific">Exophiala oligosperma</name>
    <dbReference type="NCBI Taxonomy" id="215243"/>
    <lineage>
        <taxon>Eukaryota</taxon>
        <taxon>Fungi</taxon>
        <taxon>Dikarya</taxon>
        <taxon>Ascomycota</taxon>
        <taxon>Pezizomycotina</taxon>
        <taxon>Eurotiomycetes</taxon>
        <taxon>Chaetothyriomycetidae</taxon>
        <taxon>Chaetothyriales</taxon>
        <taxon>Herpotrichiellaceae</taxon>
        <taxon>Exophiala</taxon>
    </lineage>
</organism>
<feature type="region of interest" description="Disordered" evidence="6">
    <location>
        <begin position="354"/>
        <end position="375"/>
    </location>
</feature>
<feature type="compositionally biased region" description="Basic and acidic residues" evidence="6">
    <location>
        <begin position="163"/>
        <end position="174"/>
    </location>
</feature>
<comment type="similarity">
    <text evidence="5">Belongs to the ThrE exporter (TC 2.A.79) family.</text>
</comment>
<sequence>MADGQLPSSEPESHSSSNNSSTNHSRSQSAHGRAGQKTHKVKFIGDEDGGGGEQGESSRRRSIPEIRLAESEDVADSPMTPTESEYAGRADVAAAQAQSRASRLAFRLSNSQTQTGRGKTNSGSNTPLIPNQQGYASPDNSPPMKPLSDWLVDVDDIPLTSLSKDKRPYTIHDDTTDDDDDDDDEKPKTLKRDDENIAEARRLLRTLTNGPQQGSRWQPHPRSGSETPAVDKHLHDLDYVPPPNDYRPGVFGAILSSKLADLQQHGFTHPRYHDDSPQHHQGVRHDSKDGRFAGHSRANSDTYAPSYTSSGRATPSGRLTPSSKRPKWYEKPNHSMSSMGSMATLLASASAASAAPAAPSTTGQVPRPHLPRSKSSNSMIATAVDMIKHPGNHFHHKSEQILRAEEERVIHDVAEIIACRKYLKKLARALMAVGAPSHRLEEYMKTSARALGIDGDFLYLPGSMLVSINDKVTMSTEVTLVRETQNVDLGKFKDVFATYKCVIHGKLTAQEGLDELDGILKSPKRHKTPVQILAYGIAAVAVGPFAFAARPVDFGPSFALGCVLGFLQLIVVTRSSQFSHVFEVLAAVIIAFVARGLGSIYHNSHPVFCFSAIAQSSIALILPGYTVLCAALELQSKSLVAGSVRMVYAIIYSLFLGFGILIGSVLMGIMYNDAQSSVTCDMPSWWNVTNPNYQLIYVKFIWVPVFAICLAIINQAKWGQIPVMTIIAMAGYQANFWISVYLANNIQVANAIGAFVIGCLANLYSRFFHGLAAAAMLPAIFVQVPSGLAASGSLVAGITSANQITHNTTGISVINNGTAGFQAAQDSASAGLYSGTIFNVGYGMIQIAIGISVGLYLSALVVYPIGKRRSGLFSF</sequence>
<dbReference type="GeneID" id="27357386"/>
<dbReference type="VEuPathDB" id="FungiDB:PV06_05312"/>
<dbReference type="RefSeq" id="XP_016264508.1">
    <property type="nucleotide sequence ID" value="XM_016406302.1"/>
</dbReference>
<feature type="region of interest" description="Disordered" evidence="6">
    <location>
        <begin position="267"/>
        <end position="335"/>
    </location>
</feature>
<protein>
    <recommendedName>
        <fullName evidence="12">Threonine/serine exporter-like N-terminal domain-containing protein</fullName>
    </recommendedName>
</protein>
<evidence type="ECO:0000256" key="5">
    <source>
        <dbReference type="ARBA" id="ARBA00034125"/>
    </source>
</evidence>
<feature type="compositionally biased region" description="Polar residues" evidence="6">
    <location>
        <begin position="206"/>
        <end position="216"/>
    </location>
</feature>
<name>A0A0D2C3D4_9EURO</name>
<dbReference type="InterPro" id="IPR010619">
    <property type="entry name" value="ThrE-like_N"/>
</dbReference>
<evidence type="ECO:0000256" key="7">
    <source>
        <dbReference type="SAM" id="Phobius"/>
    </source>
</evidence>
<feature type="compositionally biased region" description="Low complexity" evidence="6">
    <location>
        <begin position="354"/>
        <end position="363"/>
    </location>
</feature>
<gene>
    <name evidence="10" type="ORF">PV06_05312</name>
</gene>
<evidence type="ECO:0000256" key="4">
    <source>
        <dbReference type="ARBA" id="ARBA00023136"/>
    </source>
</evidence>
<dbReference type="Pfam" id="PF06738">
    <property type="entry name" value="ThrE"/>
    <property type="match status" value="1"/>
</dbReference>
<feature type="compositionally biased region" description="Acidic residues" evidence="6">
    <location>
        <begin position="175"/>
        <end position="184"/>
    </location>
</feature>
<evidence type="ECO:0000256" key="1">
    <source>
        <dbReference type="ARBA" id="ARBA00004141"/>
    </source>
</evidence>
<reference evidence="10 11" key="1">
    <citation type="submission" date="2015-01" db="EMBL/GenBank/DDBJ databases">
        <title>The Genome Sequence of Exophiala oligosperma CBS72588.</title>
        <authorList>
            <consortium name="The Broad Institute Genomics Platform"/>
            <person name="Cuomo C."/>
            <person name="de Hoog S."/>
            <person name="Gorbushina A."/>
            <person name="Stielow B."/>
            <person name="Teixiera M."/>
            <person name="Abouelleil A."/>
            <person name="Chapman S.B."/>
            <person name="Priest M."/>
            <person name="Young S.K."/>
            <person name="Wortman J."/>
            <person name="Nusbaum C."/>
            <person name="Birren B."/>
        </authorList>
    </citation>
    <scope>NUCLEOTIDE SEQUENCE [LARGE SCALE GENOMIC DNA]</scope>
    <source>
        <strain evidence="10 11">CBS 72588</strain>
    </source>
</reference>
<dbReference type="Proteomes" id="UP000053342">
    <property type="component" value="Unassembled WGS sequence"/>
</dbReference>
<feature type="compositionally biased region" description="Polar residues" evidence="6">
    <location>
        <begin position="297"/>
        <end position="323"/>
    </location>
</feature>
<evidence type="ECO:0000256" key="2">
    <source>
        <dbReference type="ARBA" id="ARBA00022692"/>
    </source>
</evidence>
<feature type="transmembrane region" description="Helical" evidence="7">
    <location>
        <begin position="646"/>
        <end position="671"/>
    </location>
</feature>
<dbReference type="EMBL" id="KN847335">
    <property type="protein sequence ID" value="KIW44292.1"/>
    <property type="molecule type" value="Genomic_DNA"/>
</dbReference>
<feature type="transmembrane region" description="Helical" evidence="7">
    <location>
        <begin position="691"/>
        <end position="714"/>
    </location>
</feature>
<feature type="compositionally biased region" description="Polar residues" evidence="6">
    <location>
        <begin position="112"/>
        <end position="139"/>
    </location>
</feature>
<evidence type="ECO:0000259" key="9">
    <source>
        <dbReference type="Pfam" id="PF12821"/>
    </source>
</evidence>
<proteinExistence type="inferred from homology"/>
<dbReference type="InterPro" id="IPR024528">
    <property type="entry name" value="ThrE_2"/>
</dbReference>
<feature type="transmembrane region" description="Helical" evidence="7">
    <location>
        <begin position="613"/>
        <end position="634"/>
    </location>
</feature>
<evidence type="ECO:0000256" key="6">
    <source>
        <dbReference type="SAM" id="MobiDB-lite"/>
    </source>
</evidence>
<feature type="region of interest" description="Disordered" evidence="6">
    <location>
        <begin position="161"/>
        <end position="241"/>
    </location>
</feature>
<feature type="compositionally biased region" description="Basic and acidic residues" evidence="6">
    <location>
        <begin position="56"/>
        <end position="70"/>
    </location>
</feature>
<feature type="region of interest" description="Disordered" evidence="6">
    <location>
        <begin position="1"/>
        <end position="149"/>
    </location>
</feature>
<feature type="compositionally biased region" description="Basic and acidic residues" evidence="6">
    <location>
        <begin position="229"/>
        <end position="238"/>
    </location>
</feature>
<keyword evidence="11" id="KW-1185">Reference proteome</keyword>
<dbReference type="PANTHER" id="PTHR31082:SF4">
    <property type="entry name" value="PHEROMONE-REGULATED MEMBRANE PROTEIN 10"/>
    <property type="match status" value="1"/>
</dbReference>
<dbReference type="AlphaFoldDB" id="A0A0D2C3D4"/>
<feature type="domain" description="Threonine/Serine exporter ThrE" evidence="9">
    <location>
        <begin position="700"/>
        <end position="860"/>
    </location>
</feature>
<dbReference type="InterPro" id="IPR051361">
    <property type="entry name" value="ThrE/Ser_Exporter"/>
</dbReference>
<accession>A0A0D2C3D4</accession>
<feature type="transmembrane region" description="Helical" evidence="7">
    <location>
        <begin position="746"/>
        <end position="764"/>
    </location>
</feature>
<dbReference type="HOGENOM" id="CLU_007078_2_3_1"/>